<dbReference type="InterPro" id="IPR000182">
    <property type="entry name" value="GNAT_dom"/>
</dbReference>
<keyword evidence="2" id="KW-0808">Transferase</keyword>
<protein>
    <submittedName>
        <fullName evidence="2">GNAT family N-acetyltransferase</fullName>
    </submittedName>
</protein>
<organism evidence="2 3">
    <name type="scientific">Micavibrio aeruginosavorus</name>
    <dbReference type="NCBI Taxonomy" id="349221"/>
    <lineage>
        <taxon>Bacteria</taxon>
        <taxon>Pseudomonadati</taxon>
        <taxon>Bdellovibrionota</taxon>
        <taxon>Bdellovibrionia</taxon>
        <taxon>Bdellovibrionales</taxon>
        <taxon>Pseudobdellovibrionaceae</taxon>
        <taxon>Micavibrio</taxon>
    </lineage>
</organism>
<dbReference type="InterPro" id="IPR016181">
    <property type="entry name" value="Acyl_CoA_acyltransferase"/>
</dbReference>
<dbReference type="InterPro" id="IPR051531">
    <property type="entry name" value="N-acetyltransferase"/>
</dbReference>
<dbReference type="PANTHER" id="PTHR43792">
    <property type="entry name" value="GNAT FAMILY, PUTATIVE (AFU_ORTHOLOGUE AFUA_3G00765)-RELATED-RELATED"/>
    <property type="match status" value="1"/>
</dbReference>
<dbReference type="CDD" id="cd04301">
    <property type="entry name" value="NAT_SF"/>
    <property type="match status" value="1"/>
</dbReference>
<accession>A0A7T5R0Z1</accession>
<dbReference type="EMBL" id="CP066681">
    <property type="protein sequence ID" value="QQG35537.1"/>
    <property type="molecule type" value="Genomic_DNA"/>
</dbReference>
<evidence type="ECO:0000313" key="3">
    <source>
        <dbReference type="Proteomes" id="UP000595362"/>
    </source>
</evidence>
<name>A0A7T5R0Z1_9BACT</name>
<evidence type="ECO:0000313" key="2">
    <source>
        <dbReference type="EMBL" id="QQG35537.1"/>
    </source>
</evidence>
<reference evidence="2 3" key="1">
    <citation type="submission" date="2020-07" db="EMBL/GenBank/DDBJ databases">
        <title>Huge and variable diversity of episymbiotic CPR bacteria and DPANN archaea in groundwater ecosystems.</title>
        <authorList>
            <person name="He C.Y."/>
            <person name="Keren R."/>
            <person name="Whittaker M."/>
            <person name="Farag I.F."/>
            <person name="Doudna J."/>
            <person name="Cate J.H.D."/>
            <person name="Banfield J.F."/>
        </authorList>
    </citation>
    <scope>NUCLEOTIDE SEQUENCE [LARGE SCALE GENOMIC DNA]</scope>
    <source>
        <strain evidence="2">NC_groundwater_70_Ag_B-0.1um_54_66</strain>
    </source>
</reference>
<sequence length="218" mass="25091">MTISNQFNNGGQSHLITLETPRLMLREHTPQDVDRIHEISSAPGFVYFCFDGTRQKAEDFIREAIRTQTPDPKTGMRENHMLAIYIKDTGELIGHTCMEHVHYIQGADYEVNFFVDPKYQNKGYGLEAILNLTDYGFQRYNLPMISVTVHPNNGPSRHLIVKEGYQKVADITMNTVKGPEPRELFVLQQHQFYAMRQQDKRPILMSQVGKIPTPVNQP</sequence>
<dbReference type="Pfam" id="PF13302">
    <property type="entry name" value="Acetyltransf_3"/>
    <property type="match status" value="1"/>
</dbReference>
<dbReference type="Proteomes" id="UP000595362">
    <property type="component" value="Chromosome"/>
</dbReference>
<evidence type="ECO:0000259" key="1">
    <source>
        <dbReference type="PROSITE" id="PS51186"/>
    </source>
</evidence>
<dbReference type="AlphaFoldDB" id="A0A7T5R0Z1"/>
<gene>
    <name evidence="2" type="ORF">HYS17_08375</name>
</gene>
<dbReference type="PANTHER" id="PTHR43792:SF1">
    <property type="entry name" value="N-ACETYLTRANSFERASE DOMAIN-CONTAINING PROTEIN"/>
    <property type="match status" value="1"/>
</dbReference>
<feature type="domain" description="N-acetyltransferase" evidence="1">
    <location>
        <begin position="23"/>
        <end position="200"/>
    </location>
</feature>
<dbReference type="SUPFAM" id="SSF55729">
    <property type="entry name" value="Acyl-CoA N-acyltransferases (Nat)"/>
    <property type="match status" value="1"/>
</dbReference>
<dbReference type="PROSITE" id="PS51186">
    <property type="entry name" value="GNAT"/>
    <property type="match status" value="1"/>
</dbReference>
<dbReference type="Gene3D" id="3.40.630.30">
    <property type="match status" value="1"/>
</dbReference>
<dbReference type="GO" id="GO:0016747">
    <property type="term" value="F:acyltransferase activity, transferring groups other than amino-acyl groups"/>
    <property type="evidence" value="ECO:0007669"/>
    <property type="project" value="InterPro"/>
</dbReference>
<proteinExistence type="predicted"/>